<dbReference type="NCBIfam" id="TIGR01944">
    <property type="entry name" value="rnfB"/>
    <property type="match status" value="1"/>
</dbReference>
<proteinExistence type="inferred from homology"/>
<evidence type="ECO:0000256" key="7">
    <source>
        <dbReference type="ARBA" id="ARBA00023004"/>
    </source>
</evidence>
<feature type="binding site" evidence="10">
    <location>
        <position position="57"/>
    </location>
    <ligand>
        <name>[4Fe-4S] cluster</name>
        <dbReference type="ChEBI" id="CHEBI:49883"/>
        <label>1</label>
    </ligand>
</feature>
<dbReference type="GO" id="GO:0046872">
    <property type="term" value="F:metal ion binding"/>
    <property type="evidence" value="ECO:0007669"/>
    <property type="project" value="UniProtKB-KW"/>
</dbReference>
<comment type="subunit">
    <text evidence="10">The complex is composed of six subunits: RnfA, RnfB, RnfC, RnfD, RnfE and RnfG.</text>
</comment>
<evidence type="ECO:0000256" key="6">
    <source>
        <dbReference type="ARBA" id="ARBA00022982"/>
    </source>
</evidence>
<evidence type="ECO:0000313" key="16">
    <source>
        <dbReference type="Proteomes" id="UP000831151"/>
    </source>
</evidence>
<dbReference type="InterPro" id="IPR050395">
    <property type="entry name" value="4Fe4S_Ferredoxin_RnfB"/>
</dbReference>
<feature type="compositionally biased region" description="Low complexity" evidence="11">
    <location>
        <begin position="266"/>
        <end position="278"/>
    </location>
</feature>
<evidence type="ECO:0000313" key="15">
    <source>
        <dbReference type="EMBL" id="UQK58556.1"/>
    </source>
</evidence>
<dbReference type="Pfam" id="PF12838">
    <property type="entry name" value="Fer4_7"/>
    <property type="match status" value="1"/>
</dbReference>
<feature type="domain" description="4Fe-4S ferredoxin-type" evidence="13">
    <location>
        <begin position="132"/>
        <end position="161"/>
    </location>
</feature>
<dbReference type="InterPro" id="IPR017896">
    <property type="entry name" value="4Fe4S_Fe-S-bd"/>
</dbReference>
<feature type="binding site" evidence="10">
    <location>
        <position position="173"/>
    </location>
    <ligand>
        <name>[4Fe-4S] cluster</name>
        <dbReference type="ChEBI" id="CHEBI:49883"/>
        <label>3</label>
    </ligand>
</feature>
<dbReference type="GO" id="GO:0005886">
    <property type="term" value="C:plasma membrane"/>
    <property type="evidence" value="ECO:0007669"/>
    <property type="project" value="UniProtKB-SubCell"/>
</dbReference>
<dbReference type="EMBL" id="CP096649">
    <property type="protein sequence ID" value="UQK58556.1"/>
    <property type="molecule type" value="Genomic_DNA"/>
</dbReference>
<dbReference type="Proteomes" id="UP000831151">
    <property type="component" value="Chromosome"/>
</dbReference>
<dbReference type="AlphaFoldDB" id="A0A9E7IWM3"/>
<keyword evidence="1 10" id="KW-0813">Transport</keyword>
<feature type="binding site" evidence="10">
    <location>
        <position position="49"/>
    </location>
    <ligand>
        <name>[4Fe-4S] cluster</name>
        <dbReference type="ChEBI" id="CHEBI:49883"/>
        <label>1</label>
    </ligand>
</feature>
<dbReference type="HAMAP" id="MF_00463">
    <property type="entry name" value="RsxB_RnfB"/>
    <property type="match status" value="1"/>
</dbReference>
<keyword evidence="12" id="KW-0812">Transmembrane</keyword>
<evidence type="ECO:0000256" key="10">
    <source>
        <dbReference type="HAMAP-Rule" id="MF_00463"/>
    </source>
</evidence>
<feature type="binding site" evidence="10">
    <location>
        <position position="180"/>
    </location>
    <ligand>
        <name>[4Fe-4S] cluster</name>
        <dbReference type="ChEBI" id="CHEBI:49883"/>
        <label>2</label>
    </ligand>
</feature>
<evidence type="ECO:0000256" key="9">
    <source>
        <dbReference type="ARBA" id="ARBA00023136"/>
    </source>
</evidence>
<dbReference type="PROSITE" id="PS00198">
    <property type="entry name" value="4FE4S_FER_1"/>
    <property type="match status" value="2"/>
</dbReference>
<feature type="binding site" evidence="10">
    <location>
        <position position="137"/>
    </location>
    <ligand>
        <name>[4Fe-4S] cluster</name>
        <dbReference type="ChEBI" id="CHEBI:49883"/>
        <label>2</label>
    </ligand>
</feature>
<feature type="transmembrane region" description="Helical" evidence="12">
    <location>
        <begin position="6"/>
        <end position="25"/>
    </location>
</feature>
<evidence type="ECO:0000256" key="2">
    <source>
        <dbReference type="ARBA" id="ARBA00022485"/>
    </source>
</evidence>
<dbReference type="InterPro" id="IPR010207">
    <property type="entry name" value="Elect_transpt_cplx_RnfB/RsxB"/>
</dbReference>
<comment type="cofactor">
    <cofactor evidence="10">
        <name>[4Fe-4S] cluster</name>
        <dbReference type="ChEBI" id="CHEBI:49883"/>
    </cofactor>
    <text evidence="10">Binds 3 [4Fe-4S] clusters.</text>
</comment>
<feature type="binding site" evidence="10">
    <location>
        <position position="176"/>
    </location>
    <ligand>
        <name>[4Fe-4S] cluster</name>
        <dbReference type="ChEBI" id="CHEBI:49883"/>
        <label>3</label>
    </ligand>
</feature>
<keyword evidence="7 10" id="KW-0408">Iron</keyword>
<feature type="binding site" evidence="10">
    <location>
        <position position="144"/>
    </location>
    <ligand>
        <name>[4Fe-4S] cluster</name>
        <dbReference type="ChEBI" id="CHEBI:49883"/>
        <label>2</label>
    </ligand>
</feature>
<keyword evidence="16" id="KW-1185">Reference proteome</keyword>
<feature type="domain" description="4Fe-4S ferredoxin-type" evidence="13">
    <location>
        <begin position="235"/>
        <end position="264"/>
    </location>
</feature>
<evidence type="ECO:0000256" key="8">
    <source>
        <dbReference type="ARBA" id="ARBA00023014"/>
    </source>
</evidence>
<sequence length="317" mass="32890">MEVYLIPIAVCGIIGLIFAVLLSIASRVFEVKLDPTVDKVLSALPGANCGACGFPGCEGLANAIAKGEAPVNTCPVGGATCAGKIAAILGVDAGSAEKMVANVLCQGDCDKTKLKYDYKGIESCSFASQISGGPKSCEFGCVGCASCVKACPFDAIEMINGVAHVLKEKCKSCKICVGTCPKKIIEMVPYKSKVFVKCKNTNMGKKVKEACGIGCIGCKICVKNCPKDTIAFENNLAHIVYEGCINCTICAQKCPTKAIHAENLKPKPAAQKPAVPKAEAPKAEAPKAEAPKAEAPKAEAPKVEAPAKEAETTNKEA</sequence>
<evidence type="ECO:0000259" key="13">
    <source>
        <dbReference type="PROSITE" id="PS51379"/>
    </source>
</evidence>
<comment type="similarity">
    <text evidence="10">Belongs to the 4Fe4S bacterial-type ferredoxin family. RnfB subfamily.</text>
</comment>
<dbReference type="EC" id="7.-.-.-" evidence="10"/>
<dbReference type="Pfam" id="PF04060">
    <property type="entry name" value="FeS"/>
    <property type="match status" value="1"/>
</dbReference>
<feature type="binding site" evidence="10">
    <location>
        <position position="151"/>
    </location>
    <ligand>
        <name>[4Fe-4S] cluster</name>
        <dbReference type="ChEBI" id="CHEBI:49883"/>
        <label>3</label>
    </ligand>
</feature>
<name>A0A9E7IWM3_9FIRM</name>
<feature type="domain" description="4Fe-4S ferredoxin-type" evidence="13">
    <location>
        <begin position="163"/>
        <end position="190"/>
    </location>
</feature>
<keyword evidence="3 10" id="KW-0479">Metal-binding</keyword>
<dbReference type="PANTHER" id="PTHR43560">
    <property type="entry name" value="ION-TRANSLOCATING OXIDOREDUCTASE COMPLEX SUBUNIT B"/>
    <property type="match status" value="1"/>
</dbReference>
<keyword evidence="10" id="KW-1003">Cell membrane</keyword>
<gene>
    <name evidence="10" type="primary">rnfB</name>
    <name evidence="15" type="ORF">M1R53_04770</name>
</gene>
<dbReference type="Gene3D" id="3.30.70.20">
    <property type="match status" value="2"/>
</dbReference>
<dbReference type="SUPFAM" id="SSF54862">
    <property type="entry name" value="4Fe-4S ferredoxins"/>
    <property type="match status" value="1"/>
</dbReference>
<evidence type="ECO:0000256" key="1">
    <source>
        <dbReference type="ARBA" id="ARBA00022448"/>
    </source>
</evidence>
<dbReference type="KEGG" id="fms:M1R53_04770"/>
<feature type="binding site" evidence="10">
    <location>
        <position position="141"/>
    </location>
    <ligand>
        <name>[4Fe-4S] cluster</name>
        <dbReference type="ChEBI" id="CHEBI:49883"/>
        <label>2</label>
    </ligand>
</feature>
<keyword evidence="9 10" id="KW-0472">Membrane</keyword>
<feature type="compositionally biased region" description="Basic and acidic residues" evidence="11">
    <location>
        <begin position="279"/>
        <end position="317"/>
    </location>
</feature>
<feature type="binding site" evidence="10">
    <location>
        <position position="170"/>
    </location>
    <ligand>
        <name>[4Fe-4S] cluster</name>
        <dbReference type="ChEBI" id="CHEBI:49883"/>
        <label>3</label>
    </ligand>
</feature>
<feature type="binding site" evidence="10">
    <location>
        <position position="74"/>
    </location>
    <ligand>
        <name>[4Fe-4S] cluster</name>
        <dbReference type="ChEBI" id="CHEBI:49883"/>
        <label>1</label>
    </ligand>
</feature>
<dbReference type="Gene3D" id="1.10.15.40">
    <property type="entry name" value="Electron transport complex subunit B, putative Fe-S cluster"/>
    <property type="match status" value="1"/>
</dbReference>
<feature type="binding site" evidence="10">
    <location>
        <position position="52"/>
    </location>
    <ligand>
        <name>[4Fe-4S] cluster</name>
        <dbReference type="ChEBI" id="CHEBI:49883"/>
        <label>1</label>
    </ligand>
</feature>
<accession>A0A9E7IWM3</accession>
<dbReference type="PROSITE" id="PS51379">
    <property type="entry name" value="4FE4S_FER_2"/>
    <property type="match status" value="4"/>
</dbReference>
<feature type="binding site" evidence="10">
    <location>
        <position position="147"/>
    </location>
    <ligand>
        <name>[4Fe-4S] cluster</name>
        <dbReference type="ChEBI" id="CHEBI:49883"/>
        <label>2</label>
    </ligand>
</feature>
<evidence type="ECO:0000259" key="14">
    <source>
        <dbReference type="PROSITE" id="PS51656"/>
    </source>
</evidence>
<feature type="region of interest" description="Disordered" evidence="11">
    <location>
        <begin position="265"/>
        <end position="317"/>
    </location>
</feature>
<dbReference type="InterPro" id="IPR007202">
    <property type="entry name" value="4Fe-4S_dom"/>
</dbReference>
<keyword evidence="8 10" id="KW-0411">Iron-sulfur</keyword>
<keyword evidence="6 10" id="KW-0249">Electron transport</keyword>
<evidence type="ECO:0000256" key="4">
    <source>
        <dbReference type="ARBA" id="ARBA00022737"/>
    </source>
</evidence>
<comment type="subcellular location">
    <subcellularLocation>
        <location evidence="10">Cell membrane</location>
    </subcellularLocation>
</comment>
<keyword evidence="4 10" id="KW-0677">Repeat</keyword>
<feature type="region of interest" description="Hydrophobic" evidence="10">
    <location>
        <begin position="1"/>
        <end position="26"/>
    </location>
</feature>
<dbReference type="RefSeq" id="WP_249242164.1">
    <property type="nucleotide sequence ID" value="NZ_CP096649.1"/>
</dbReference>
<dbReference type="PANTHER" id="PTHR43560:SF1">
    <property type="entry name" value="ION-TRANSLOCATING OXIDOREDUCTASE COMPLEX SUBUNIT B"/>
    <property type="match status" value="1"/>
</dbReference>
<keyword evidence="12" id="KW-1133">Transmembrane helix</keyword>
<feature type="domain" description="4Fe-4S" evidence="14">
    <location>
        <begin position="32"/>
        <end position="91"/>
    </location>
</feature>
<reference evidence="15" key="1">
    <citation type="submission" date="2022-04" db="EMBL/GenBank/DDBJ databases">
        <title>Complete genome sequences of Ezakiella coagulans and Fenollaria massiliensis.</title>
        <authorList>
            <person name="France M.T."/>
            <person name="Clifford J."/>
            <person name="Narina S."/>
            <person name="Rutt L."/>
            <person name="Ravel J."/>
        </authorList>
    </citation>
    <scope>NUCLEOTIDE SEQUENCE</scope>
    <source>
        <strain evidence="15">C0061C2</strain>
    </source>
</reference>
<dbReference type="PROSITE" id="PS51656">
    <property type="entry name" value="4FE4S"/>
    <property type="match status" value="1"/>
</dbReference>
<dbReference type="CDD" id="cd10549">
    <property type="entry name" value="MtMvhB_like"/>
    <property type="match status" value="1"/>
</dbReference>
<keyword evidence="5 10" id="KW-1278">Translocase</keyword>
<dbReference type="GO" id="GO:0051539">
    <property type="term" value="F:4 iron, 4 sulfur cluster binding"/>
    <property type="evidence" value="ECO:0007669"/>
    <property type="project" value="UniProtKB-UniRule"/>
</dbReference>
<evidence type="ECO:0000256" key="11">
    <source>
        <dbReference type="SAM" id="MobiDB-lite"/>
    </source>
</evidence>
<feature type="domain" description="4Fe-4S ferredoxin-type" evidence="13">
    <location>
        <begin position="204"/>
        <end position="234"/>
    </location>
</feature>
<comment type="function">
    <text evidence="10">Part of a membrane-bound complex that couples electron transfer with translocation of ions across the membrane.</text>
</comment>
<dbReference type="InterPro" id="IPR017900">
    <property type="entry name" value="4Fe4S_Fe_S_CS"/>
</dbReference>
<dbReference type="GO" id="GO:0022900">
    <property type="term" value="P:electron transport chain"/>
    <property type="evidence" value="ECO:0007669"/>
    <property type="project" value="UniProtKB-UniRule"/>
</dbReference>
<keyword evidence="2 10" id="KW-0004">4Fe-4S</keyword>
<evidence type="ECO:0000256" key="5">
    <source>
        <dbReference type="ARBA" id="ARBA00022967"/>
    </source>
</evidence>
<organism evidence="15 16">
    <name type="scientific">Fenollaria massiliensis</name>
    <dbReference type="NCBI Taxonomy" id="938288"/>
    <lineage>
        <taxon>Bacteria</taxon>
        <taxon>Bacillati</taxon>
        <taxon>Bacillota</taxon>
        <taxon>Clostridia</taxon>
        <taxon>Eubacteriales</taxon>
        <taxon>Fenollaria</taxon>
    </lineage>
</organism>
<dbReference type="GO" id="GO:0009055">
    <property type="term" value="F:electron transfer activity"/>
    <property type="evidence" value="ECO:0007669"/>
    <property type="project" value="InterPro"/>
</dbReference>
<protein>
    <recommendedName>
        <fullName evidence="10">Ion-translocating oxidoreductase complex subunit B</fullName>
        <ecNumber evidence="10">7.-.-.-</ecNumber>
    </recommendedName>
    <alternativeName>
        <fullName evidence="10">Rnf electron transport complex subunit B</fullName>
    </alternativeName>
</protein>
<evidence type="ECO:0000256" key="3">
    <source>
        <dbReference type="ARBA" id="ARBA00022723"/>
    </source>
</evidence>
<evidence type="ECO:0000256" key="12">
    <source>
        <dbReference type="SAM" id="Phobius"/>
    </source>
</evidence>
<dbReference type="Pfam" id="PF13187">
    <property type="entry name" value="Fer4_9"/>
    <property type="match status" value="1"/>
</dbReference>